<organism evidence="1 2">
    <name type="scientific">Catharus ustulatus</name>
    <name type="common">Russet-backed thrush</name>
    <name type="synonym">Hylocichla ustulatus</name>
    <dbReference type="NCBI Taxonomy" id="91951"/>
    <lineage>
        <taxon>Eukaryota</taxon>
        <taxon>Metazoa</taxon>
        <taxon>Chordata</taxon>
        <taxon>Craniata</taxon>
        <taxon>Vertebrata</taxon>
        <taxon>Euteleostomi</taxon>
        <taxon>Archelosauria</taxon>
        <taxon>Archosauria</taxon>
        <taxon>Dinosauria</taxon>
        <taxon>Saurischia</taxon>
        <taxon>Theropoda</taxon>
        <taxon>Coelurosauria</taxon>
        <taxon>Aves</taxon>
        <taxon>Neognathae</taxon>
        <taxon>Neoaves</taxon>
        <taxon>Telluraves</taxon>
        <taxon>Australaves</taxon>
        <taxon>Passeriformes</taxon>
        <taxon>Turdidae</taxon>
        <taxon>Catharus</taxon>
    </lineage>
</organism>
<reference evidence="1" key="2">
    <citation type="submission" date="2025-08" db="UniProtKB">
        <authorList>
            <consortium name="Ensembl"/>
        </authorList>
    </citation>
    <scope>IDENTIFICATION</scope>
</reference>
<dbReference type="Ensembl" id="ENSCUST00005009356.1">
    <property type="protein sequence ID" value="ENSCUSP00005008985.1"/>
    <property type="gene ID" value="ENSCUSG00005005706.1"/>
</dbReference>
<protein>
    <submittedName>
        <fullName evidence="1">Uncharacterized protein</fullName>
    </submittedName>
</protein>
<evidence type="ECO:0000313" key="2">
    <source>
        <dbReference type="Proteomes" id="UP000694563"/>
    </source>
</evidence>
<reference evidence="1" key="1">
    <citation type="submission" date="2020-10" db="EMBL/GenBank/DDBJ databases">
        <title>Catharus ustulatus (Swainson's thrush) genome, bCatUst1, primary haplotype v2.</title>
        <authorList>
            <person name="Delmore K."/>
            <person name="Vafadar M."/>
            <person name="Formenti G."/>
            <person name="Chow W."/>
            <person name="Pelan S."/>
            <person name="Howe K."/>
            <person name="Rhie A."/>
            <person name="Mountcastle J."/>
            <person name="Haase B."/>
            <person name="Fedrigo O."/>
            <person name="Jarvis E.D."/>
        </authorList>
    </citation>
    <scope>NUCLEOTIDE SEQUENCE [LARGE SCALE GENOMIC DNA]</scope>
</reference>
<reference evidence="1" key="3">
    <citation type="submission" date="2025-09" db="UniProtKB">
        <authorList>
            <consortium name="Ensembl"/>
        </authorList>
    </citation>
    <scope>IDENTIFICATION</scope>
</reference>
<name>A0A8C3U4Y0_CATUS</name>
<proteinExistence type="predicted"/>
<accession>A0A8C3U4Y0</accession>
<evidence type="ECO:0000313" key="1">
    <source>
        <dbReference type="Ensembl" id="ENSCUSP00005008985.1"/>
    </source>
</evidence>
<dbReference type="Proteomes" id="UP000694563">
    <property type="component" value="Chromosome 29"/>
</dbReference>
<keyword evidence="2" id="KW-1185">Reference proteome</keyword>
<dbReference type="AlphaFoldDB" id="A0A8C3U4Y0"/>
<sequence>MTDPEFILCKWKRRLWPAKVRRNEEMFVEVAWKGVSSANAVPLTEERIKAIASTLGEEGGAQMCCFVSFLGANYPQKTPNVLLCVFSR</sequence>